<dbReference type="KEGG" id="pmes:FX988_02151"/>
<evidence type="ECO:0000313" key="2">
    <source>
        <dbReference type="Proteomes" id="UP000464524"/>
    </source>
</evidence>
<dbReference type="EMBL" id="CP047656">
    <property type="protein sequence ID" value="QHJ11915.1"/>
    <property type="molecule type" value="Genomic_DNA"/>
</dbReference>
<dbReference type="Proteomes" id="UP000464524">
    <property type="component" value="Chromosome"/>
</dbReference>
<accession>A0A857JIQ8</accession>
<dbReference type="PANTHER" id="PTHR38774">
    <property type="entry name" value="CYTOPLASMIC PROTEIN-RELATED"/>
    <property type="match status" value="1"/>
</dbReference>
<dbReference type="AlphaFoldDB" id="A0A857JIQ8"/>
<proteinExistence type="predicted"/>
<organism evidence="1 2">
    <name type="scientific">Paraglaciecola mesophila</name>
    <dbReference type="NCBI Taxonomy" id="197222"/>
    <lineage>
        <taxon>Bacteria</taxon>
        <taxon>Pseudomonadati</taxon>
        <taxon>Pseudomonadota</taxon>
        <taxon>Gammaproteobacteria</taxon>
        <taxon>Alteromonadales</taxon>
        <taxon>Alteromonadaceae</taxon>
        <taxon>Paraglaciecola</taxon>
    </lineage>
</organism>
<evidence type="ECO:0008006" key="3">
    <source>
        <dbReference type="Google" id="ProtNLM"/>
    </source>
</evidence>
<dbReference type="Pfam" id="PF06853">
    <property type="entry name" value="DUF1249"/>
    <property type="match status" value="1"/>
</dbReference>
<gene>
    <name evidence="1" type="ORF">FX988_02151</name>
</gene>
<dbReference type="RefSeq" id="WP_160179736.1">
    <property type="nucleotide sequence ID" value="NZ_CP047656.1"/>
</dbReference>
<name>A0A857JIQ8_9ALTE</name>
<evidence type="ECO:0000313" key="1">
    <source>
        <dbReference type="EMBL" id="QHJ11915.1"/>
    </source>
</evidence>
<dbReference type="PANTHER" id="PTHR38774:SF1">
    <property type="entry name" value="CYTOPLASMIC PROTEIN"/>
    <property type="match status" value="1"/>
</dbReference>
<sequence length="151" mass="17640">MTGKIEQDVRRKYVPHLPSIQRVCALNYVRLIKLLPDCDTEELEYQFRVNKVLNYSIKIVECSRYTSTVVMSQDSVIGPDFMHPVVRVRLYHDAQLAEVIEAQHIGALQPSYEYPNIKMHQKNEKEMVNLFLSEWLLFCSKHKDQLQATSA</sequence>
<dbReference type="InterPro" id="IPR009659">
    <property type="entry name" value="DUF1249"/>
</dbReference>
<dbReference type="OrthoDB" id="9793663at2"/>
<reference evidence="1 2" key="1">
    <citation type="submission" date="2019-12" db="EMBL/GenBank/DDBJ databases">
        <title>Genome sequencing and assembly of endphytes of Porphyra tenera.</title>
        <authorList>
            <person name="Park J.M."/>
            <person name="Shin R."/>
            <person name="Jo S.H."/>
        </authorList>
    </citation>
    <scope>NUCLEOTIDE SEQUENCE [LARGE SCALE GENOMIC DNA]</scope>
    <source>
        <strain evidence="1 2">GPM4</strain>
    </source>
</reference>
<protein>
    <recommendedName>
        <fullName evidence="3">Cytoplasmic protein</fullName>
    </recommendedName>
</protein>
<keyword evidence="2" id="KW-1185">Reference proteome</keyword>